<feature type="transmembrane region" description="Helical" evidence="1">
    <location>
        <begin position="21"/>
        <end position="40"/>
    </location>
</feature>
<dbReference type="HOGENOM" id="CLU_1224164_0_0_11"/>
<reference evidence="4" key="1">
    <citation type="submission" date="2011-12" db="EMBL/GenBank/DDBJ databases">
        <title>Complete genome sequence of Streptomyces cattleya strain DSM 46488.</title>
        <authorList>
            <person name="Ou H.-Y."/>
            <person name="Li P."/>
            <person name="Zhao C."/>
            <person name="O'Hagan D."/>
            <person name="Deng Z."/>
        </authorList>
    </citation>
    <scope>NUCLEOTIDE SEQUENCE [LARGE SCALE GENOMIC DNA]</scope>
    <source>
        <strain evidence="4">ATCC 35852 / DSM 46488 / JCM 4925 / NBRC 14057 / NRRL 8057</strain>
        <plasmid evidence="4">Plasmid pSCATT</plasmid>
    </source>
</reference>
<accession>G8XFF6</accession>
<feature type="transmembrane region" description="Helical" evidence="1">
    <location>
        <begin position="46"/>
        <end position="65"/>
    </location>
</feature>
<dbReference type="KEGG" id="scy:SCATT_p03330"/>
<keyword evidence="1" id="KW-1133">Transmembrane helix</keyword>
<keyword evidence="1" id="KW-0472">Membrane</keyword>
<geneLocation type="plasmid" evidence="3 4">
    <name>pSCATT</name>
</geneLocation>
<keyword evidence="3" id="KW-0614">Plasmid</keyword>
<keyword evidence="4" id="KW-1185">Reference proteome</keyword>
<sequence>MINGGTKAAQRVLRLGRRTTALGAAYLAVVAAVLVLEALLGLRYLIVSFMAAGLLTLIAGGPLAVRVNNTAAELAEESGVAARTEAWFPVTFLCGLIAVGGLGGVVSQVRDDIVLRTRTSAVIDECRGGSAKGGTCSYHWTVGGRTYDADNGRVKGLPRGAEVAVRYDPGDPSYVLPASGGTVPEWLVGGGALLFGAVGVVSGAIGEGRAHRAYFAQVRAVAAGEG</sequence>
<name>F8JKB1_STREN</name>
<dbReference type="AlphaFoldDB" id="F8JKB1"/>
<dbReference type="KEGG" id="sct:SCAT_p1391"/>
<accession>F8JKB1</accession>
<dbReference type="RefSeq" id="WP_014151838.1">
    <property type="nucleotide sequence ID" value="NC_016113.1"/>
</dbReference>
<dbReference type="InterPro" id="IPR021994">
    <property type="entry name" value="DUF3592"/>
</dbReference>
<evidence type="ECO:0000256" key="1">
    <source>
        <dbReference type="SAM" id="Phobius"/>
    </source>
</evidence>
<feature type="transmembrane region" description="Helical" evidence="1">
    <location>
        <begin position="186"/>
        <end position="205"/>
    </location>
</feature>
<dbReference type="EMBL" id="CP003229">
    <property type="protein sequence ID" value="AEW98526.1"/>
    <property type="molecule type" value="Genomic_DNA"/>
</dbReference>
<protein>
    <recommendedName>
        <fullName evidence="2">DUF3592 domain-containing protein</fullName>
    </recommendedName>
</protein>
<evidence type="ECO:0000313" key="3">
    <source>
        <dbReference type="EMBL" id="AEW98526.1"/>
    </source>
</evidence>
<organism evidence="3 4">
    <name type="scientific">Streptantibioticus cattleyicolor (strain ATCC 35852 / DSM 46488 / JCM 4925 / NBRC 14057 / NRRL 8057)</name>
    <name type="common">Streptomyces cattleya</name>
    <dbReference type="NCBI Taxonomy" id="1003195"/>
    <lineage>
        <taxon>Bacteria</taxon>
        <taxon>Bacillati</taxon>
        <taxon>Actinomycetota</taxon>
        <taxon>Actinomycetes</taxon>
        <taxon>Kitasatosporales</taxon>
        <taxon>Streptomycetaceae</taxon>
        <taxon>Streptantibioticus</taxon>
    </lineage>
</organism>
<feature type="domain" description="DUF3592" evidence="2">
    <location>
        <begin position="122"/>
        <end position="174"/>
    </location>
</feature>
<evidence type="ECO:0000313" key="4">
    <source>
        <dbReference type="Proteomes" id="UP000007842"/>
    </source>
</evidence>
<dbReference type="Proteomes" id="UP000007842">
    <property type="component" value="Plasmid pSCATT"/>
</dbReference>
<dbReference type="OrthoDB" id="4350832at2"/>
<keyword evidence="1" id="KW-0812">Transmembrane</keyword>
<gene>
    <name evidence="3" type="ordered locus">SCATT_p03330</name>
</gene>
<dbReference type="PATRIC" id="fig|1003195.11.peg.1346"/>
<evidence type="ECO:0000259" key="2">
    <source>
        <dbReference type="Pfam" id="PF12158"/>
    </source>
</evidence>
<feature type="transmembrane region" description="Helical" evidence="1">
    <location>
        <begin position="86"/>
        <end position="106"/>
    </location>
</feature>
<proteinExistence type="predicted"/>
<dbReference type="Pfam" id="PF12158">
    <property type="entry name" value="DUF3592"/>
    <property type="match status" value="1"/>
</dbReference>